<protein>
    <submittedName>
        <fullName evidence="2">Uncharacterized protein</fullName>
    </submittedName>
</protein>
<dbReference type="EMBL" id="NBCO01000002">
    <property type="protein sequence ID" value="ORC92888.1"/>
    <property type="molecule type" value="Genomic_DNA"/>
</dbReference>
<feature type="compositionally biased region" description="Polar residues" evidence="1">
    <location>
        <begin position="32"/>
        <end position="49"/>
    </location>
</feature>
<sequence>MTLAAAAAAAATATANHNNHNTTTTRTTTTTSISNTGVERPSSSLSLTHSHCYGESPPTAADRRVLSDLPPEGHAACVSSAARRRFEPQELQRLHADAAREYRLRKNAGERREVERHEELARAEIVDAAAAQYAAITAWADEEGRERDVPPGGWPLRQLEDRLARRVREQRERNEQKEREEGRAAWRAAVAAAEEAAAHARAVEAWRRENERALRAAIVFLISTETRWRREEADGEATAWETLLAQERDGRAEAERIAYENFMNSPEQIALRQERERKEAAARRLAARQMRRFNKEQESFVKSCRHGRGNTSMFEGPTAKKLCVSCGVKFDENLGYYVRLRGPTIPPPAPLNGTEQQQPQPQQQQQQQQQQQKSGSVRPRQSTVTTLPPITQKKQQQGGMKNSRDMSKGSLRTKGTNGIRTT</sequence>
<comment type="caution">
    <text evidence="2">The sequence shown here is derived from an EMBL/GenBank/DDBJ whole genome shotgun (WGS) entry which is preliminary data.</text>
</comment>
<reference evidence="2 3" key="1">
    <citation type="submission" date="2017-03" db="EMBL/GenBank/DDBJ databases">
        <title>An alternative strategy for trypanosome survival in the mammalian bloodstream revealed through genome and transcriptome analysis of the ubiquitous bovine parasite Trypanosoma (Megatrypanum) theileri.</title>
        <authorList>
            <person name="Kelly S."/>
            <person name="Ivens A."/>
            <person name="Mott A."/>
            <person name="O'Neill E."/>
            <person name="Emms D."/>
            <person name="Macleod O."/>
            <person name="Voorheis P."/>
            <person name="Matthews J."/>
            <person name="Matthews K."/>
            <person name="Carrington M."/>
        </authorList>
    </citation>
    <scope>NUCLEOTIDE SEQUENCE [LARGE SCALE GENOMIC DNA]</scope>
    <source>
        <strain evidence="2">Edinburgh</strain>
    </source>
</reference>
<accession>A0A1X0P7N4</accession>
<keyword evidence="3" id="KW-1185">Reference proteome</keyword>
<dbReference type="RefSeq" id="XP_028886954.1">
    <property type="nucleotide sequence ID" value="XM_029021532.1"/>
</dbReference>
<feature type="compositionally biased region" description="Polar residues" evidence="1">
    <location>
        <begin position="373"/>
        <end position="400"/>
    </location>
</feature>
<dbReference type="Proteomes" id="UP000192257">
    <property type="component" value="Unassembled WGS sequence"/>
</dbReference>
<dbReference type="VEuPathDB" id="TriTrypDB:TM35_000022140"/>
<evidence type="ECO:0000313" key="2">
    <source>
        <dbReference type="EMBL" id="ORC92888.1"/>
    </source>
</evidence>
<proteinExistence type="predicted"/>
<feature type="compositionally biased region" description="Low complexity" evidence="1">
    <location>
        <begin position="356"/>
        <end position="372"/>
    </location>
</feature>
<dbReference type="AlphaFoldDB" id="A0A1X0P7N4"/>
<dbReference type="GeneID" id="39981312"/>
<name>A0A1X0P7N4_9TRYP</name>
<feature type="region of interest" description="Disordered" evidence="1">
    <location>
        <begin position="1"/>
        <end position="66"/>
    </location>
</feature>
<organism evidence="2 3">
    <name type="scientific">Trypanosoma theileri</name>
    <dbReference type="NCBI Taxonomy" id="67003"/>
    <lineage>
        <taxon>Eukaryota</taxon>
        <taxon>Discoba</taxon>
        <taxon>Euglenozoa</taxon>
        <taxon>Kinetoplastea</taxon>
        <taxon>Metakinetoplastina</taxon>
        <taxon>Trypanosomatida</taxon>
        <taxon>Trypanosomatidae</taxon>
        <taxon>Trypanosoma</taxon>
    </lineage>
</organism>
<gene>
    <name evidence="2" type="ORF">TM35_000022140</name>
</gene>
<dbReference type="OrthoDB" id="247506at2759"/>
<evidence type="ECO:0000313" key="3">
    <source>
        <dbReference type="Proteomes" id="UP000192257"/>
    </source>
</evidence>
<feature type="compositionally biased region" description="Polar residues" evidence="1">
    <location>
        <begin position="413"/>
        <end position="422"/>
    </location>
</feature>
<feature type="region of interest" description="Disordered" evidence="1">
    <location>
        <begin position="341"/>
        <end position="422"/>
    </location>
</feature>
<evidence type="ECO:0000256" key="1">
    <source>
        <dbReference type="SAM" id="MobiDB-lite"/>
    </source>
</evidence>
<feature type="compositionally biased region" description="Low complexity" evidence="1">
    <location>
        <begin position="1"/>
        <end position="31"/>
    </location>
</feature>